<organism evidence="1 2">
    <name type="scientific">Mucilaginibacter rubeus</name>
    <dbReference type="NCBI Taxonomy" id="2027860"/>
    <lineage>
        <taxon>Bacteria</taxon>
        <taxon>Pseudomonadati</taxon>
        <taxon>Bacteroidota</taxon>
        <taxon>Sphingobacteriia</taxon>
        <taxon>Sphingobacteriales</taxon>
        <taxon>Sphingobacteriaceae</taxon>
        <taxon>Mucilaginibacter</taxon>
    </lineage>
</organism>
<gene>
    <name evidence="1" type="ORF">DEO27_010515</name>
</gene>
<dbReference type="Proteomes" id="UP000251402">
    <property type="component" value="Chromosome"/>
</dbReference>
<accession>A0A5C1HZT3</accession>
<dbReference type="KEGG" id="mrub:DEO27_010515"/>
<dbReference type="AlphaFoldDB" id="A0A5C1HZT3"/>
<sequence>MKKIFLILTGLIIIAIAAVYVLIPSKINIDEEISIDSSDVIAARFLNDKSNWKRWWPGTTINDNLYRFKSLEIDLGKMTNSTVYFNLKKGDINLKNSISVFAGEEGTVTVKWNASEDSSKGFYSKLTNYFEKAAIRAQMAEVLLSLKRFLQDERNTYGYKIYINLIKDTVLLTHAEIRNSIPEVHEIYQIVNNLKQEADKGGVKQVAFPMLNVTKINEYQYQVTVALPINKTVHTQPKTTINEMPKGANLLVLDVKGGQNTINNALSQLKIYMKDHRLVSPAMSYQSLVTDRSVEKDTSKWVTKIYYPIF</sequence>
<reference evidence="1" key="1">
    <citation type="submission" date="2019-08" db="EMBL/GenBank/DDBJ databases">
        <title>Comparative genome analysis confer to the adaptation heavy metal polluted environment.</title>
        <authorList>
            <person name="Li Y."/>
        </authorList>
    </citation>
    <scope>NUCLEOTIDE SEQUENCE [LARGE SCALE GENOMIC DNA]</scope>
    <source>
        <strain evidence="1">P1</strain>
    </source>
</reference>
<dbReference type="OrthoDB" id="9807923at2"/>
<evidence type="ECO:0000313" key="2">
    <source>
        <dbReference type="Proteomes" id="UP000251402"/>
    </source>
</evidence>
<name>A0A5C1HZT3_9SPHI</name>
<proteinExistence type="predicted"/>
<keyword evidence="2" id="KW-1185">Reference proteome</keyword>
<dbReference type="RefSeq" id="WP_146749955.1">
    <property type="nucleotide sequence ID" value="NZ_CP043450.1"/>
</dbReference>
<evidence type="ECO:0000313" key="1">
    <source>
        <dbReference type="EMBL" id="QEM10438.1"/>
    </source>
</evidence>
<dbReference type="Gene3D" id="3.20.80.10">
    <property type="entry name" value="Regulatory factor, effector binding domain"/>
    <property type="match status" value="1"/>
</dbReference>
<dbReference type="InterPro" id="IPR011256">
    <property type="entry name" value="Reg_factor_effector_dom_sf"/>
</dbReference>
<dbReference type="EMBL" id="CP043450">
    <property type="protein sequence ID" value="QEM10438.1"/>
    <property type="molecule type" value="Genomic_DNA"/>
</dbReference>
<protein>
    <submittedName>
        <fullName evidence="1">Uncharacterized protein</fullName>
    </submittedName>
</protein>